<evidence type="ECO:0000313" key="1">
    <source>
        <dbReference type="EMBL" id="NMF66089.1"/>
    </source>
</evidence>
<reference evidence="1 2" key="1">
    <citation type="submission" date="2018-06" db="EMBL/GenBank/DDBJ databases">
        <title>Comparative genomics of Brasilonema spp. strains.</title>
        <authorList>
            <person name="Alvarenga D.O."/>
            <person name="Fiore M.F."/>
            <person name="Varani A.M."/>
        </authorList>
    </citation>
    <scope>NUCLEOTIDE SEQUENCE [LARGE SCALE GENOMIC DNA]</scope>
    <source>
        <strain evidence="1 2">UFV-OR1</strain>
    </source>
</reference>
<accession>A0ABX1MGV4</accession>
<keyword evidence="2" id="KW-1185">Reference proteome</keyword>
<dbReference type="Proteomes" id="UP000762253">
    <property type="component" value="Unassembled WGS sequence"/>
</dbReference>
<organism evidence="1 2">
    <name type="scientific">Brasilonema octagenarum UFV-OR1</name>
    <dbReference type="NCBI Taxonomy" id="417115"/>
    <lineage>
        <taxon>Bacteria</taxon>
        <taxon>Bacillati</taxon>
        <taxon>Cyanobacteriota</taxon>
        <taxon>Cyanophyceae</taxon>
        <taxon>Nostocales</taxon>
        <taxon>Scytonemataceae</taxon>
        <taxon>Brasilonema</taxon>
        <taxon>Octagenarum group</taxon>
    </lineage>
</organism>
<dbReference type="RefSeq" id="WP_169267656.1">
    <property type="nucleotide sequence ID" value="NZ_QMEC01000134.1"/>
</dbReference>
<dbReference type="Gene3D" id="3.30.70.100">
    <property type="match status" value="2"/>
</dbReference>
<dbReference type="SUPFAM" id="SSF54909">
    <property type="entry name" value="Dimeric alpha+beta barrel"/>
    <property type="match status" value="2"/>
</dbReference>
<evidence type="ECO:0008006" key="3">
    <source>
        <dbReference type="Google" id="ProtNLM"/>
    </source>
</evidence>
<evidence type="ECO:0000313" key="2">
    <source>
        <dbReference type="Proteomes" id="UP000762253"/>
    </source>
</evidence>
<gene>
    <name evidence="1" type="ORF">DP115_26435</name>
</gene>
<proteinExistence type="predicted"/>
<sequence>MLSVFKNNPVLAELDIFVTQPDQQWLLVDSLITYTENILKKQPGYTACAILRSFDGLRVINYVQWQNQADYDTYINNRDIALATQITGFLAPDSHLYEIFMSEPADSPMQITADEGQLINFGIFKLKDPANQPRFLEFTAEAIQQISGQSGLMTTHFHRSLDGARAINYGLWSSQQEYAKMNANPPMAEPLLQMRSLANNEFQMSLYEVVFTSVLSPAIFP</sequence>
<dbReference type="EMBL" id="QMEC01000134">
    <property type="protein sequence ID" value="NMF66089.1"/>
    <property type="molecule type" value="Genomic_DNA"/>
</dbReference>
<name>A0ABX1MGV4_9CYAN</name>
<comment type="caution">
    <text evidence="1">The sequence shown here is derived from an EMBL/GenBank/DDBJ whole genome shotgun (WGS) entry which is preliminary data.</text>
</comment>
<protein>
    <recommendedName>
        <fullName evidence="3">Antibiotic biosynthesis monooxygenase</fullName>
    </recommendedName>
</protein>
<dbReference type="InterPro" id="IPR011008">
    <property type="entry name" value="Dimeric_a/b-barrel"/>
</dbReference>